<keyword evidence="1" id="KW-1133">Transmembrane helix</keyword>
<organism evidence="2 3">
    <name type="scientific">Lactobacillus colini</name>
    <dbReference type="NCBI Taxonomy" id="1819254"/>
    <lineage>
        <taxon>Bacteria</taxon>
        <taxon>Bacillati</taxon>
        <taxon>Bacillota</taxon>
        <taxon>Bacilli</taxon>
        <taxon>Lactobacillales</taxon>
        <taxon>Lactobacillaceae</taxon>
        <taxon>Lactobacillus</taxon>
    </lineage>
</organism>
<dbReference type="PIRSF" id="PIRSF031503">
    <property type="entry name" value="UCP031503_mp"/>
    <property type="match status" value="1"/>
</dbReference>
<dbReference type="InterPro" id="IPR014564">
    <property type="entry name" value="UCP031503_TM"/>
</dbReference>
<keyword evidence="3" id="KW-1185">Reference proteome</keyword>
<dbReference type="EMBL" id="JAGGLU010000007">
    <property type="protein sequence ID" value="MBP2058278.1"/>
    <property type="molecule type" value="Genomic_DNA"/>
</dbReference>
<keyword evidence="1" id="KW-0472">Membrane</keyword>
<protein>
    <submittedName>
        <fullName evidence="2">Membrane protein</fullName>
    </submittedName>
</protein>
<dbReference type="InterPro" id="IPR012507">
    <property type="entry name" value="YibE_F"/>
</dbReference>
<dbReference type="RefSeq" id="WP_209687014.1">
    <property type="nucleotide sequence ID" value="NZ_JAGGLU010000007.1"/>
</dbReference>
<evidence type="ECO:0000256" key="1">
    <source>
        <dbReference type="SAM" id="Phobius"/>
    </source>
</evidence>
<dbReference type="PANTHER" id="PTHR41771:SF1">
    <property type="entry name" value="MEMBRANE PROTEIN"/>
    <property type="match status" value="1"/>
</dbReference>
<accession>A0ABS4MF31</accession>
<gene>
    <name evidence="2" type="ORF">J2Z60_001455</name>
</gene>
<sequence length="249" mass="26925">MNTLLVLTITLAILMTVISGETGLRSFFSIIINVVLLIFVAMLISWGLNIPVITLIFVPLKLATIIFAGTENKTVGKNAFLSSLLVCLVLISLIFVCQYFAQAAGMGLEVNDVLMGQSQQPGIDYSLIAITVAIFSTLGAIAEAAVSITAGLVEIKNSKPTITKEELIQSGTNIGKDIIGTSMNTILFGLFGSVLSLILWFYPLNYSWGEILNDKLVINELLIMMYSLIGVLLIIPLATHFLAHTLTKK</sequence>
<proteinExistence type="predicted"/>
<feature type="transmembrane region" description="Helical" evidence="1">
    <location>
        <begin position="185"/>
        <end position="203"/>
    </location>
</feature>
<reference evidence="2 3" key="1">
    <citation type="submission" date="2021-03" db="EMBL/GenBank/DDBJ databases">
        <title>Genomic Encyclopedia of Type Strains, Phase IV (KMG-IV): sequencing the most valuable type-strain genomes for metagenomic binning, comparative biology and taxonomic classification.</title>
        <authorList>
            <person name="Goeker M."/>
        </authorList>
    </citation>
    <scope>NUCLEOTIDE SEQUENCE [LARGE SCALE GENOMIC DNA]</scope>
    <source>
        <strain evidence="2 3">DSM 101872</strain>
    </source>
</reference>
<feature type="transmembrane region" description="Helical" evidence="1">
    <location>
        <begin position="79"/>
        <end position="101"/>
    </location>
</feature>
<dbReference type="Proteomes" id="UP001519292">
    <property type="component" value="Unassembled WGS sequence"/>
</dbReference>
<keyword evidence="1" id="KW-0812">Transmembrane</keyword>
<evidence type="ECO:0000313" key="2">
    <source>
        <dbReference type="EMBL" id="MBP2058278.1"/>
    </source>
</evidence>
<dbReference type="Pfam" id="PF07907">
    <property type="entry name" value="YibE_F"/>
    <property type="match status" value="1"/>
</dbReference>
<dbReference type="PANTHER" id="PTHR41771">
    <property type="entry name" value="MEMBRANE PROTEIN-RELATED"/>
    <property type="match status" value="1"/>
</dbReference>
<comment type="caution">
    <text evidence="2">The sequence shown here is derived from an EMBL/GenBank/DDBJ whole genome shotgun (WGS) entry which is preliminary data.</text>
</comment>
<feature type="transmembrane region" description="Helical" evidence="1">
    <location>
        <begin position="223"/>
        <end position="243"/>
    </location>
</feature>
<name>A0ABS4MF31_9LACO</name>
<evidence type="ECO:0000313" key="3">
    <source>
        <dbReference type="Proteomes" id="UP001519292"/>
    </source>
</evidence>
<feature type="transmembrane region" description="Helical" evidence="1">
    <location>
        <begin position="125"/>
        <end position="153"/>
    </location>
</feature>
<feature type="transmembrane region" description="Helical" evidence="1">
    <location>
        <begin position="30"/>
        <end position="58"/>
    </location>
</feature>